<name>A0A443J537_9RHOB</name>
<accession>A0A443J537</accession>
<dbReference type="Pfam" id="PF06693">
    <property type="entry name" value="DUF1190"/>
    <property type="match status" value="1"/>
</dbReference>
<evidence type="ECO:0000256" key="1">
    <source>
        <dbReference type="SAM" id="MobiDB-lite"/>
    </source>
</evidence>
<reference evidence="3 4" key="1">
    <citation type="submission" date="2019-01" db="EMBL/GenBank/DDBJ databases">
        <title>Sinorhodobacter populi sp. nov. isolated from the symptomatic bark tissue of Populus euramericana canker.</title>
        <authorList>
            <person name="Xu G."/>
        </authorList>
    </citation>
    <scope>NUCLEOTIDE SEQUENCE [LARGE SCALE GENOMIC DNA]</scope>
    <source>
        <strain evidence="3 4">2D-5</strain>
    </source>
</reference>
<feature type="region of interest" description="Disordered" evidence="1">
    <location>
        <begin position="168"/>
        <end position="189"/>
    </location>
</feature>
<dbReference type="InterPro" id="IPR009576">
    <property type="entry name" value="Biofilm_formation_YgiB"/>
</dbReference>
<feature type="chain" id="PRO_5019578674" evidence="2">
    <location>
        <begin position="24"/>
        <end position="189"/>
    </location>
</feature>
<dbReference type="RefSeq" id="WP_128268597.1">
    <property type="nucleotide sequence ID" value="NZ_SAUW01000001.1"/>
</dbReference>
<evidence type="ECO:0000256" key="2">
    <source>
        <dbReference type="SAM" id="SignalP"/>
    </source>
</evidence>
<evidence type="ECO:0000313" key="3">
    <source>
        <dbReference type="EMBL" id="RWR15590.1"/>
    </source>
</evidence>
<sequence>MKRSRNFRPLTIGLIGASAFALAACKEETEQATAYPDLSACLADASRGSAPVTEEQCRVAYAQALQTVNDSGPKYDALAACEEQHGVGNCQQAENPGGGMGSMFMPLLTGFLLGKMMGGGMMSQPLTPTKNGTFTTPGGTQFNNNRGVATVPTSTFTNKSTAGWNNAQSAARSTGGFGSTMKSTGGVGG</sequence>
<dbReference type="AlphaFoldDB" id="A0A443J537"/>
<dbReference type="PROSITE" id="PS51257">
    <property type="entry name" value="PROKAR_LIPOPROTEIN"/>
    <property type="match status" value="1"/>
</dbReference>
<gene>
    <name evidence="3" type="ORF">D2T33_01580</name>
</gene>
<keyword evidence="2" id="KW-0732">Signal</keyword>
<feature type="signal peptide" evidence="2">
    <location>
        <begin position="1"/>
        <end position="23"/>
    </location>
</feature>
<dbReference type="EMBL" id="SAUW01000001">
    <property type="protein sequence ID" value="RWR15590.1"/>
    <property type="molecule type" value="Genomic_DNA"/>
</dbReference>
<proteinExistence type="predicted"/>
<reference evidence="3 4" key="2">
    <citation type="submission" date="2019-01" db="EMBL/GenBank/DDBJ databases">
        <authorList>
            <person name="Li Y."/>
        </authorList>
    </citation>
    <scope>NUCLEOTIDE SEQUENCE [LARGE SCALE GENOMIC DNA]</scope>
    <source>
        <strain evidence="3 4">2D-5</strain>
    </source>
</reference>
<organism evidence="3 4">
    <name type="scientific">Paenirhodobacter populi</name>
    <dbReference type="NCBI Taxonomy" id="2306993"/>
    <lineage>
        <taxon>Bacteria</taxon>
        <taxon>Pseudomonadati</taxon>
        <taxon>Pseudomonadota</taxon>
        <taxon>Alphaproteobacteria</taxon>
        <taxon>Rhodobacterales</taxon>
        <taxon>Rhodobacter group</taxon>
        <taxon>Paenirhodobacter</taxon>
    </lineage>
</organism>
<keyword evidence="4" id="KW-1185">Reference proteome</keyword>
<dbReference type="Proteomes" id="UP000285710">
    <property type="component" value="Unassembled WGS sequence"/>
</dbReference>
<comment type="caution">
    <text evidence="3">The sequence shown here is derived from an EMBL/GenBank/DDBJ whole genome shotgun (WGS) entry which is preliminary data.</text>
</comment>
<evidence type="ECO:0000313" key="4">
    <source>
        <dbReference type="Proteomes" id="UP000285710"/>
    </source>
</evidence>
<protein>
    <submittedName>
        <fullName evidence="3">DUF1190 domain-containing protein</fullName>
    </submittedName>
</protein>